<feature type="coiled-coil region" evidence="1">
    <location>
        <begin position="350"/>
        <end position="377"/>
    </location>
</feature>
<dbReference type="PANTHER" id="PTHR34714:SF2">
    <property type="entry name" value="EGF-LIKE DOMAIN-CONTAINING PROTEIN"/>
    <property type="match status" value="1"/>
</dbReference>
<keyword evidence="3" id="KW-1185">Reference proteome</keyword>
<gene>
    <name evidence="2" type="ORF">F53441_13117</name>
</gene>
<sequence length="819" mass="89341">MSLLRYPPQETYDDLDSKINGLTDQPTLYEAYYAVGVIGHARGSQVELDRAVHRISNPPTTDSIKPTVRNVSQIEIYADRLTALTSVQLPSNCDSLILVARVAFTELKPVVFKLPESSKSLLIELYCSQPARPITFDFQAPNKEAPIRLVADPKKAKSDHRFWGISVKPDGDSSVTSFNDATTLADFFANSTRSIVDMIQDGGKLADIGWDTYNDNLRRLLNYQLLLASKVADNDRNLSYQIAEFIMQICQGIPKAFDLYSQASIIAASKVIGQDAAMTSLVPKLDLSTAHQVLSSRLDSAAAFDSAYRELQGQDANSKNATLFANIALDKSIDSDRVYSYMTATAQKRLSDAQNSFHKANKEFQALQKMLKEEQEAFKSGIEAWKTKQTREAVGEVFKGIAAVAGAIALAVAAPPAGAEALGVGAAELGTAIKETRDAVGLWQEIKGFVEAINKIYEKIQPYLKKVQELVDSVSKIIDLIKCKASMDDIGNNDIAKLKLPGITGEDVTNSTADWDIFQLQMNNLYEGIKSQNIGGANEFFLTISKMVVRGKAVLTGQMALSSASDAYLTVTQQSIAQKRHTDRLRQAIPQIQGNQLAFKIIKLAFAERLLALRNWIVLDFGQYAASYAWNSLDTTPPITIDPMKDLGSFLNDAATLQALSAQVYSNVRAQTRVFNLSSGTAGVIGTNNGSDGNGNRLKDRSLAASGDIATLNLPNDFIDSFKSTRSTTFTIDCESPMFQYYGRLRLSKARIFLETSAGSDATPVSLCVTLGTSMKDLSMEKRQTSVTGLGSASASRVLHFVTTESTFGFEYAGPGLLQ</sequence>
<dbReference type="EMBL" id="JAADJG010000769">
    <property type="protein sequence ID" value="KAF4437159.1"/>
    <property type="molecule type" value="Genomic_DNA"/>
</dbReference>
<dbReference type="AlphaFoldDB" id="A0A8H4NGQ1"/>
<evidence type="ECO:0000313" key="2">
    <source>
        <dbReference type="EMBL" id="KAF4437159.1"/>
    </source>
</evidence>
<evidence type="ECO:0000313" key="3">
    <source>
        <dbReference type="Proteomes" id="UP000605986"/>
    </source>
</evidence>
<accession>A0A8H4NGQ1</accession>
<name>A0A8H4NGQ1_9HYPO</name>
<dbReference type="Proteomes" id="UP000605986">
    <property type="component" value="Unassembled WGS sequence"/>
</dbReference>
<protein>
    <submittedName>
        <fullName evidence="2">Uncharacterized protein</fullName>
    </submittedName>
</protein>
<dbReference type="OrthoDB" id="3763773at2759"/>
<keyword evidence="1" id="KW-0175">Coiled coil</keyword>
<evidence type="ECO:0000256" key="1">
    <source>
        <dbReference type="SAM" id="Coils"/>
    </source>
</evidence>
<organism evidence="2 3">
    <name type="scientific">Fusarium austroafricanum</name>
    <dbReference type="NCBI Taxonomy" id="2364996"/>
    <lineage>
        <taxon>Eukaryota</taxon>
        <taxon>Fungi</taxon>
        <taxon>Dikarya</taxon>
        <taxon>Ascomycota</taxon>
        <taxon>Pezizomycotina</taxon>
        <taxon>Sordariomycetes</taxon>
        <taxon>Hypocreomycetidae</taxon>
        <taxon>Hypocreales</taxon>
        <taxon>Nectriaceae</taxon>
        <taxon>Fusarium</taxon>
        <taxon>Fusarium concolor species complex</taxon>
    </lineage>
</organism>
<proteinExistence type="predicted"/>
<dbReference type="PANTHER" id="PTHR34714">
    <property type="entry name" value="EGF-LIKE DOMAIN-CONTAINING PROTEIN"/>
    <property type="match status" value="1"/>
</dbReference>
<comment type="caution">
    <text evidence="2">The sequence shown here is derived from an EMBL/GenBank/DDBJ whole genome shotgun (WGS) entry which is preliminary data.</text>
</comment>
<reference evidence="2" key="1">
    <citation type="submission" date="2020-01" db="EMBL/GenBank/DDBJ databases">
        <title>Identification and distribution of gene clusters putatively required for synthesis of sphingolipid metabolism inhibitors in phylogenetically diverse species of the filamentous fungus Fusarium.</title>
        <authorList>
            <person name="Kim H.-S."/>
            <person name="Busman M."/>
            <person name="Brown D.W."/>
            <person name="Divon H."/>
            <person name="Uhlig S."/>
            <person name="Proctor R.H."/>
        </authorList>
    </citation>
    <scope>NUCLEOTIDE SEQUENCE</scope>
    <source>
        <strain evidence="2">NRRL 53441</strain>
    </source>
</reference>